<feature type="domain" description="Cytochrome c" evidence="6">
    <location>
        <begin position="606"/>
        <end position="698"/>
    </location>
</feature>
<dbReference type="PANTHER" id="PTHR19328:SF75">
    <property type="entry name" value="ALDOSE SUGAR DEHYDROGENASE YLII"/>
    <property type="match status" value="1"/>
</dbReference>
<comment type="caution">
    <text evidence="7">The sequence shown here is derived from an EMBL/GenBank/DDBJ whole genome shotgun (WGS) entry which is preliminary data.</text>
</comment>
<keyword evidence="5" id="KW-0472">Membrane</keyword>
<dbReference type="InterPro" id="IPR011041">
    <property type="entry name" value="Quinoprot_gluc/sorb_DH_b-prop"/>
</dbReference>
<evidence type="ECO:0000313" key="8">
    <source>
        <dbReference type="Proteomes" id="UP000614272"/>
    </source>
</evidence>
<dbReference type="InterPro" id="IPR012938">
    <property type="entry name" value="Glc/Sorbosone_DH"/>
</dbReference>
<dbReference type="Pfam" id="PF13442">
    <property type="entry name" value="Cytochrome_CBB3"/>
    <property type="match status" value="1"/>
</dbReference>
<keyword evidence="5" id="KW-0812">Transmembrane</keyword>
<keyword evidence="5" id="KW-1133">Transmembrane helix</keyword>
<reference evidence="8" key="1">
    <citation type="journal article" date="2019" name="Int. J. Syst. Evol. Microbiol.">
        <title>The Global Catalogue of Microorganisms (GCM) 10K type strain sequencing project: providing services to taxonomists for standard genome sequencing and annotation.</title>
        <authorList>
            <consortium name="The Broad Institute Genomics Platform"/>
            <consortium name="The Broad Institute Genome Sequencing Center for Infectious Disease"/>
            <person name="Wu L."/>
            <person name="Ma J."/>
        </authorList>
    </citation>
    <scope>NUCLEOTIDE SEQUENCE [LARGE SCALE GENOMIC DNA]</scope>
    <source>
        <strain evidence="8">CGMCC 1.12923</strain>
    </source>
</reference>
<organism evidence="7 8">
    <name type="scientific">Lacimicrobium alkaliphilum</name>
    <dbReference type="NCBI Taxonomy" id="1526571"/>
    <lineage>
        <taxon>Bacteria</taxon>
        <taxon>Pseudomonadati</taxon>
        <taxon>Pseudomonadota</taxon>
        <taxon>Gammaproteobacteria</taxon>
        <taxon>Alteromonadales</taxon>
        <taxon>Alteromonadaceae</taxon>
        <taxon>Lacimicrobium</taxon>
    </lineage>
</organism>
<dbReference type="InterPro" id="IPR011042">
    <property type="entry name" value="6-blade_b-propeller_TolB-like"/>
</dbReference>
<protein>
    <recommendedName>
        <fullName evidence="6">Cytochrome c domain-containing protein</fullName>
    </recommendedName>
</protein>
<dbReference type="PANTHER" id="PTHR19328">
    <property type="entry name" value="HEDGEHOG-INTERACTING PROTEIN"/>
    <property type="match status" value="1"/>
</dbReference>
<keyword evidence="8" id="KW-1185">Reference proteome</keyword>
<accession>A0ABQ1RMC4</accession>
<dbReference type="Pfam" id="PF07995">
    <property type="entry name" value="GSDH"/>
    <property type="match status" value="1"/>
</dbReference>
<keyword evidence="3 4" id="KW-0408">Iron</keyword>
<feature type="transmembrane region" description="Helical" evidence="5">
    <location>
        <begin position="160"/>
        <end position="182"/>
    </location>
</feature>
<evidence type="ECO:0000313" key="7">
    <source>
        <dbReference type="EMBL" id="GGD75233.1"/>
    </source>
</evidence>
<evidence type="ECO:0000259" key="6">
    <source>
        <dbReference type="PROSITE" id="PS51007"/>
    </source>
</evidence>
<dbReference type="SUPFAM" id="SSF46626">
    <property type="entry name" value="Cytochrome c"/>
    <property type="match status" value="1"/>
</dbReference>
<dbReference type="Gene3D" id="1.10.760.10">
    <property type="entry name" value="Cytochrome c-like domain"/>
    <property type="match status" value="1"/>
</dbReference>
<dbReference type="PROSITE" id="PS51007">
    <property type="entry name" value="CYTC"/>
    <property type="match status" value="1"/>
</dbReference>
<dbReference type="Gene3D" id="2.120.10.30">
    <property type="entry name" value="TolB, C-terminal domain"/>
    <property type="match status" value="1"/>
</dbReference>
<dbReference type="InterPro" id="IPR036909">
    <property type="entry name" value="Cyt_c-like_dom_sf"/>
</dbReference>
<feature type="transmembrane region" description="Helical" evidence="5">
    <location>
        <begin position="91"/>
        <end position="111"/>
    </location>
</feature>
<evidence type="ECO:0000256" key="1">
    <source>
        <dbReference type="ARBA" id="ARBA00022617"/>
    </source>
</evidence>
<feature type="transmembrane region" description="Helical" evidence="5">
    <location>
        <begin position="55"/>
        <end position="76"/>
    </location>
</feature>
<dbReference type="RefSeq" id="WP_229748183.1">
    <property type="nucleotide sequence ID" value="NZ_BMGJ01000016.1"/>
</dbReference>
<evidence type="ECO:0000256" key="5">
    <source>
        <dbReference type="SAM" id="Phobius"/>
    </source>
</evidence>
<keyword evidence="2 4" id="KW-0479">Metal-binding</keyword>
<dbReference type="PROSITE" id="PS51257">
    <property type="entry name" value="PROKAR_LIPOPROTEIN"/>
    <property type="match status" value="1"/>
</dbReference>
<dbReference type="SUPFAM" id="SSF50952">
    <property type="entry name" value="Soluble quinoprotein glucose dehydrogenase"/>
    <property type="match status" value="1"/>
</dbReference>
<evidence type="ECO:0000256" key="4">
    <source>
        <dbReference type="PROSITE-ProRule" id="PRU00433"/>
    </source>
</evidence>
<keyword evidence="1 4" id="KW-0349">Heme</keyword>
<name>A0ABQ1RMC4_9ALTE</name>
<feature type="transmembrane region" description="Helical" evidence="5">
    <location>
        <begin position="117"/>
        <end position="139"/>
    </location>
</feature>
<dbReference type="InterPro" id="IPR009056">
    <property type="entry name" value="Cyt_c-like_dom"/>
</dbReference>
<evidence type="ECO:0000256" key="2">
    <source>
        <dbReference type="ARBA" id="ARBA00022723"/>
    </source>
</evidence>
<dbReference type="Proteomes" id="UP000614272">
    <property type="component" value="Unassembled WGS sequence"/>
</dbReference>
<sequence>MKQSAFKHQLFVALIQLVLVALACVLGYALSREMNLIPKAVLRLPEVYVSTADMWSLTRIFVVIYLIQIVISTLSLKSHGFASLRRFGTEYIFYLFAYTTASLYSFLATTINYDPQLIAAIGLLSTLFYLLAMMAMVLWRDKAAIGAAIGQPVWALLKRLVSIPGVLAIVYFLVPLALGVAFTADRDIANRITQIRIFFNPVPESEWGLKNLYPELVFEQPVLVKKAPQDPDSLYVLERVGRVYKVPFPDGGNKELVLDIRDQLGEVEVENGAIGMAFHPQFNQADDKQFMYLYYTDTRPEKGQLNKLSRFDLSESDLSDRKASEFKILSLPRIADGFHNGGSVEFGPDNYLYIGLGEGVRPKGVQSSADVFRAGILRLDVDMQPGNLPPEPFEHGEVQGYHVPADNPFVDREDIRSEFWALGLRNPFRFTFDEQTNDLWLGDVGSTIWEEINRVEKGKHYQYPVIEGREPTGKSGWEELDIPMQGPVYTYQHTAYDRAVIGGAVARGDMYASLKGKYVFADNYSAKIFVMDADNPQVDEVQLIARASQYAQRGVSSVVQVESGEILVTTLGAASEPSGEVLVLVKAEEADVVEREDESTEAPKDYDEETTAALFAVNCARCHGVKGDGKGPDSSMLGVEMPDLTSPMYHFETSAEDIHAVIEKGGAEVGMSPMMPPWGGFLKPEEIDHLVIYIQSLPDKHHHH</sequence>
<proteinExistence type="predicted"/>
<dbReference type="EMBL" id="BMGJ01000016">
    <property type="protein sequence ID" value="GGD75233.1"/>
    <property type="molecule type" value="Genomic_DNA"/>
</dbReference>
<evidence type="ECO:0000256" key="3">
    <source>
        <dbReference type="ARBA" id="ARBA00023004"/>
    </source>
</evidence>
<gene>
    <name evidence="7" type="ORF">GCM10011357_32800</name>
</gene>